<gene>
    <name evidence="1" type="ORF">PMAYCL1PPCAC_19330</name>
</gene>
<name>A0AAN5CRM0_9BILA</name>
<proteinExistence type="predicted"/>
<dbReference type="EMBL" id="BTRK01000004">
    <property type="protein sequence ID" value="GMR49135.1"/>
    <property type="molecule type" value="Genomic_DNA"/>
</dbReference>
<comment type="caution">
    <text evidence="1">The sequence shown here is derived from an EMBL/GenBank/DDBJ whole genome shotgun (WGS) entry which is preliminary data.</text>
</comment>
<reference evidence="2" key="1">
    <citation type="submission" date="2022-10" db="EMBL/GenBank/DDBJ databases">
        <title>Genome assembly of Pristionchus species.</title>
        <authorList>
            <person name="Yoshida K."/>
            <person name="Sommer R.J."/>
        </authorList>
    </citation>
    <scope>NUCLEOTIDE SEQUENCE [LARGE SCALE GENOMIC DNA]</scope>
    <source>
        <strain evidence="2">RS5460</strain>
    </source>
</reference>
<organism evidence="1 2">
    <name type="scientific">Pristionchus mayeri</name>
    <dbReference type="NCBI Taxonomy" id="1317129"/>
    <lineage>
        <taxon>Eukaryota</taxon>
        <taxon>Metazoa</taxon>
        <taxon>Ecdysozoa</taxon>
        <taxon>Nematoda</taxon>
        <taxon>Chromadorea</taxon>
        <taxon>Rhabditida</taxon>
        <taxon>Rhabditina</taxon>
        <taxon>Diplogasteromorpha</taxon>
        <taxon>Diplogasteroidea</taxon>
        <taxon>Neodiplogasteridae</taxon>
        <taxon>Pristionchus</taxon>
    </lineage>
</organism>
<dbReference type="Proteomes" id="UP001328107">
    <property type="component" value="Unassembled WGS sequence"/>
</dbReference>
<sequence length="130" mass="14612">MRLCDDPKTGGITFDVNEFNSEIDSIGIEYDMLSMSLHRGRLIALFNVNSGDRFSIKQLCGGRLIVVELPVPYLDMKPSTFARDSSPFFYIIFGGRLFAVDTDKCQFLQPVKFRVPMMAYSLAGVRDGVI</sequence>
<feature type="non-terminal residue" evidence="1">
    <location>
        <position position="130"/>
    </location>
</feature>
<evidence type="ECO:0000313" key="1">
    <source>
        <dbReference type="EMBL" id="GMR49135.1"/>
    </source>
</evidence>
<dbReference type="AlphaFoldDB" id="A0AAN5CRM0"/>
<evidence type="ECO:0000313" key="2">
    <source>
        <dbReference type="Proteomes" id="UP001328107"/>
    </source>
</evidence>
<protein>
    <submittedName>
        <fullName evidence="1">Uncharacterized protein</fullName>
    </submittedName>
</protein>
<keyword evidence="2" id="KW-1185">Reference proteome</keyword>
<accession>A0AAN5CRM0</accession>